<accession>A0A2M8Z2Z9</accession>
<evidence type="ECO:0000313" key="1">
    <source>
        <dbReference type="EMBL" id="PJJ27812.1"/>
    </source>
</evidence>
<dbReference type="EMBL" id="PGET01000001">
    <property type="protein sequence ID" value="PJJ27812.1"/>
    <property type="molecule type" value="Genomic_DNA"/>
</dbReference>
<organism evidence="1 2">
    <name type="scientific">[Clostridium] celerecrescens 18A</name>
    <dbReference type="NCBI Taxonomy" id="1286362"/>
    <lineage>
        <taxon>Bacteria</taxon>
        <taxon>Bacillati</taxon>
        <taxon>Bacillota</taxon>
        <taxon>Clostridia</taxon>
        <taxon>Lachnospirales</taxon>
        <taxon>Lachnospiraceae</taxon>
        <taxon>Lacrimispora</taxon>
    </lineage>
</organism>
<proteinExistence type="predicted"/>
<sequence>MITYTIVVVPVLTSLNDPSGLTVNVKLLKYRWLSLMPSLVAVPVAKLRDVIYVPVASL</sequence>
<dbReference type="Proteomes" id="UP000231092">
    <property type="component" value="Unassembled WGS sequence"/>
</dbReference>
<evidence type="ECO:0000313" key="2">
    <source>
        <dbReference type="Proteomes" id="UP000231092"/>
    </source>
</evidence>
<protein>
    <submittedName>
        <fullName evidence="1">Uncharacterized protein</fullName>
    </submittedName>
</protein>
<gene>
    <name evidence="1" type="ORF">H171_1291</name>
</gene>
<reference evidence="1 2" key="1">
    <citation type="submission" date="2017-11" db="EMBL/GenBank/DDBJ databases">
        <title>Understudied soil microbes with underappreciated capabilities: Untangling the Clostridium saccharolyticum group.</title>
        <authorList>
            <person name="Leschine S."/>
        </authorList>
    </citation>
    <scope>NUCLEOTIDE SEQUENCE [LARGE SCALE GENOMIC DNA]</scope>
    <source>
        <strain evidence="1 2">18A</strain>
    </source>
</reference>
<dbReference type="AlphaFoldDB" id="A0A2M8Z2Z9"/>
<comment type="caution">
    <text evidence="1">The sequence shown here is derived from an EMBL/GenBank/DDBJ whole genome shotgun (WGS) entry which is preliminary data.</text>
</comment>
<name>A0A2M8Z2Z9_9FIRM</name>